<keyword evidence="3" id="KW-0694">RNA-binding</keyword>
<dbReference type="Pfam" id="PF00416">
    <property type="entry name" value="Ribosomal_S13"/>
    <property type="match status" value="1"/>
</dbReference>
<evidence type="ECO:0000256" key="5">
    <source>
        <dbReference type="ARBA" id="ARBA00023274"/>
    </source>
</evidence>
<protein>
    <recommendedName>
        <fullName evidence="6">Small ribosomal subunit protein uS13</fullName>
    </recommendedName>
    <alternativeName>
        <fullName evidence="7">30S ribosomal protein S13</fullName>
    </alternativeName>
</protein>
<dbReference type="GO" id="GO:0005829">
    <property type="term" value="C:cytosol"/>
    <property type="evidence" value="ECO:0007669"/>
    <property type="project" value="TreeGrafter"/>
</dbReference>
<dbReference type="GO" id="GO:0019843">
    <property type="term" value="F:rRNA binding"/>
    <property type="evidence" value="ECO:0007669"/>
    <property type="project" value="UniProtKB-KW"/>
</dbReference>
<dbReference type="AlphaFoldDB" id="A0A1F4U0A1"/>
<dbReference type="EMBL" id="MEUS01000031">
    <property type="protein sequence ID" value="OGC38415.1"/>
    <property type="molecule type" value="Genomic_DNA"/>
</dbReference>
<evidence type="ECO:0000256" key="8">
    <source>
        <dbReference type="RuleBase" id="RU003830"/>
    </source>
</evidence>
<feature type="compositionally biased region" description="Basic residues" evidence="9">
    <location>
        <begin position="102"/>
        <end position="113"/>
    </location>
</feature>
<evidence type="ECO:0000256" key="9">
    <source>
        <dbReference type="SAM" id="MobiDB-lite"/>
    </source>
</evidence>
<gene>
    <name evidence="10" type="ORF">A3K42_00210</name>
</gene>
<dbReference type="PANTHER" id="PTHR10871">
    <property type="entry name" value="30S RIBOSOMAL PROTEIN S13/40S RIBOSOMAL PROTEIN S18"/>
    <property type="match status" value="1"/>
</dbReference>
<dbReference type="PROSITE" id="PS50159">
    <property type="entry name" value="RIBOSOMAL_S13_2"/>
    <property type="match status" value="1"/>
</dbReference>
<comment type="caution">
    <text evidence="10">The sequence shown here is derived from an EMBL/GenBank/DDBJ whole genome shotgun (WGS) entry which is preliminary data.</text>
</comment>
<reference evidence="10 11" key="1">
    <citation type="journal article" date="2016" name="Nat. Commun.">
        <title>Thousands of microbial genomes shed light on interconnected biogeochemical processes in an aquifer system.</title>
        <authorList>
            <person name="Anantharaman K."/>
            <person name="Brown C.T."/>
            <person name="Hug L.A."/>
            <person name="Sharon I."/>
            <person name="Castelle C.J."/>
            <person name="Probst A.J."/>
            <person name="Thomas B.C."/>
            <person name="Singh A."/>
            <person name="Wilkins M.J."/>
            <person name="Karaoz U."/>
            <person name="Brodie E.L."/>
            <person name="Williams K.H."/>
            <person name="Hubbard S.S."/>
            <person name="Banfield J.F."/>
        </authorList>
    </citation>
    <scope>NUCLEOTIDE SEQUENCE [LARGE SCALE GENOMIC DNA]</scope>
</reference>
<proteinExistence type="inferred from homology"/>
<dbReference type="InterPro" id="IPR027437">
    <property type="entry name" value="Rbsml_uS13_C"/>
</dbReference>
<keyword evidence="4 8" id="KW-0689">Ribosomal protein</keyword>
<dbReference type="InterPro" id="IPR018269">
    <property type="entry name" value="Ribosomal_uS13_CS"/>
</dbReference>
<dbReference type="NCBIfam" id="TIGR03631">
    <property type="entry name" value="uS13_bact"/>
    <property type="match status" value="1"/>
</dbReference>
<keyword evidence="2" id="KW-0699">rRNA-binding</keyword>
<dbReference type="GO" id="GO:0003735">
    <property type="term" value="F:structural constituent of ribosome"/>
    <property type="evidence" value="ECO:0007669"/>
    <property type="project" value="InterPro"/>
</dbReference>
<dbReference type="Proteomes" id="UP000178270">
    <property type="component" value="Unassembled WGS sequence"/>
</dbReference>
<keyword evidence="5 8" id="KW-0687">Ribonucleoprotein</keyword>
<dbReference type="PROSITE" id="PS00646">
    <property type="entry name" value="RIBOSOMAL_S13_1"/>
    <property type="match status" value="1"/>
</dbReference>
<feature type="region of interest" description="Disordered" evidence="9">
    <location>
        <begin position="94"/>
        <end position="113"/>
    </location>
</feature>
<dbReference type="GO" id="GO:0006412">
    <property type="term" value="P:translation"/>
    <property type="evidence" value="ECO:0007669"/>
    <property type="project" value="InterPro"/>
</dbReference>
<sequence length="113" mass="12770">MPRIAGIDIPNEKRIVVALTYIYGLGTSKVEGILKKAKVDVNIRAKNLTEEQISAINKAIVELNLPVEGELRRIVSQNIRRLIEIRSYRGSRHRVGLPTRGQRTRSNARTRKG</sequence>
<evidence type="ECO:0000256" key="7">
    <source>
        <dbReference type="ARBA" id="ARBA00035315"/>
    </source>
</evidence>
<evidence type="ECO:0000256" key="1">
    <source>
        <dbReference type="ARBA" id="ARBA00008080"/>
    </source>
</evidence>
<dbReference type="InterPro" id="IPR001892">
    <property type="entry name" value="Ribosomal_uS13"/>
</dbReference>
<organism evidence="10 11">
    <name type="scientific">candidate division WWE3 bacterium RBG_13_37_7</name>
    <dbReference type="NCBI Taxonomy" id="1802609"/>
    <lineage>
        <taxon>Bacteria</taxon>
        <taxon>Katanobacteria</taxon>
    </lineage>
</organism>
<evidence type="ECO:0000256" key="4">
    <source>
        <dbReference type="ARBA" id="ARBA00022980"/>
    </source>
</evidence>
<evidence type="ECO:0000256" key="2">
    <source>
        <dbReference type="ARBA" id="ARBA00022730"/>
    </source>
</evidence>
<dbReference type="HAMAP" id="MF_01315">
    <property type="entry name" value="Ribosomal_uS13"/>
    <property type="match status" value="1"/>
</dbReference>
<feature type="non-terminal residue" evidence="10">
    <location>
        <position position="113"/>
    </location>
</feature>
<dbReference type="InterPro" id="IPR019980">
    <property type="entry name" value="Ribosomal_uS13_bac-type"/>
</dbReference>
<comment type="similarity">
    <text evidence="1 8">Belongs to the universal ribosomal protein uS13 family.</text>
</comment>
<dbReference type="PANTHER" id="PTHR10871:SF1">
    <property type="entry name" value="SMALL RIBOSOMAL SUBUNIT PROTEIN US13M"/>
    <property type="match status" value="1"/>
</dbReference>
<dbReference type="PIRSF" id="PIRSF002134">
    <property type="entry name" value="Ribosomal_S13"/>
    <property type="match status" value="1"/>
</dbReference>
<evidence type="ECO:0000256" key="3">
    <source>
        <dbReference type="ARBA" id="ARBA00022884"/>
    </source>
</evidence>
<dbReference type="GO" id="GO:0015935">
    <property type="term" value="C:small ribosomal subunit"/>
    <property type="evidence" value="ECO:0007669"/>
    <property type="project" value="TreeGrafter"/>
</dbReference>
<evidence type="ECO:0000313" key="10">
    <source>
        <dbReference type="EMBL" id="OGC38415.1"/>
    </source>
</evidence>
<accession>A0A1F4U0A1</accession>
<dbReference type="Gene3D" id="4.10.910.10">
    <property type="entry name" value="30s ribosomal protein s13, domain 2"/>
    <property type="match status" value="1"/>
</dbReference>
<dbReference type="SUPFAM" id="SSF46946">
    <property type="entry name" value="S13-like H2TH domain"/>
    <property type="match status" value="1"/>
</dbReference>
<dbReference type="FunFam" id="1.10.8.50:FF:000001">
    <property type="entry name" value="30S ribosomal protein S13"/>
    <property type="match status" value="1"/>
</dbReference>
<dbReference type="Gene3D" id="1.10.8.50">
    <property type="match status" value="1"/>
</dbReference>
<dbReference type="InterPro" id="IPR010979">
    <property type="entry name" value="Ribosomal_uS13-like_H2TH"/>
</dbReference>
<evidence type="ECO:0000256" key="6">
    <source>
        <dbReference type="ARBA" id="ARBA00035166"/>
    </source>
</evidence>
<evidence type="ECO:0000313" key="11">
    <source>
        <dbReference type="Proteomes" id="UP000178270"/>
    </source>
</evidence>
<name>A0A1F4U0A1_UNCKA</name>